<keyword evidence="2" id="KW-1185">Reference proteome</keyword>
<protein>
    <submittedName>
        <fullName evidence="1">Uncharacterized protein</fullName>
    </submittedName>
</protein>
<organism evidence="1 2">
    <name type="scientific">Naganishia vaughanmartiniae</name>
    <dbReference type="NCBI Taxonomy" id="1424756"/>
    <lineage>
        <taxon>Eukaryota</taxon>
        <taxon>Fungi</taxon>
        <taxon>Dikarya</taxon>
        <taxon>Basidiomycota</taxon>
        <taxon>Agaricomycotina</taxon>
        <taxon>Tremellomycetes</taxon>
        <taxon>Filobasidiales</taxon>
        <taxon>Filobasidiaceae</taxon>
        <taxon>Naganishia</taxon>
    </lineage>
</organism>
<evidence type="ECO:0000313" key="2">
    <source>
        <dbReference type="Proteomes" id="UP001243375"/>
    </source>
</evidence>
<dbReference type="EMBL" id="JASBWU010000025">
    <property type="protein sequence ID" value="KAJ9112522.1"/>
    <property type="molecule type" value="Genomic_DNA"/>
</dbReference>
<comment type="caution">
    <text evidence="1">The sequence shown here is derived from an EMBL/GenBank/DDBJ whole genome shotgun (WGS) entry which is preliminary data.</text>
</comment>
<name>A0ACC2WLL5_9TREE</name>
<evidence type="ECO:0000313" key="1">
    <source>
        <dbReference type="EMBL" id="KAJ9112522.1"/>
    </source>
</evidence>
<dbReference type="Proteomes" id="UP001243375">
    <property type="component" value="Unassembled WGS sequence"/>
</dbReference>
<reference evidence="1" key="1">
    <citation type="submission" date="2023-04" db="EMBL/GenBank/DDBJ databases">
        <title>Draft Genome sequencing of Naganishia species isolated from polar environments using Oxford Nanopore Technology.</title>
        <authorList>
            <person name="Leo P."/>
            <person name="Venkateswaran K."/>
        </authorList>
    </citation>
    <scope>NUCLEOTIDE SEQUENCE</scope>
    <source>
        <strain evidence="1">MNA-CCFEE 5425</strain>
    </source>
</reference>
<proteinExistence type="predicted"/>
<accession>A0ACC2WLL5</accession>
<sequence length="314" mass="34682">MSKQPDTQTTDPIVAIAADWNVPEETYQQLRAPYEVPSKFPLQDLIEGIQSVEEQVKSLLREDSNLEPGYKAQFESLEKDSGDLYSYLQKLKVVDGERLDARPATRSSCWLALSMLEGALKLVETSQTRPEGDSATRIRLSILQKFIKSLQESLRHVGHTPRKPLLQWRCDVYKLQDLPEKEVDPQSVETHQWLKTQGEEVARITLTYQNPGTGVMSQRQTDLPLSLAGDFVASLGSDFAVDSQMKDRETAPDPEFTAFSQPASVASNRSSVETSGGGGARSVLSLDAIKETGSSDGSEAETVVPDRDSDHPSL</sequence>
<gene>
    <name evidence="1" type="ORF">QFC22_006279</name>
</gene>